<keyword evidence="2" id="KW-0813">Transport</keyword>
<evidence type="ECO:0000256" key="3">
    <source>
        <dbReference type="ARBA" id="ARBA00022741"/>
    </source>
</evidence>
<dbReference type="Gene3D" id="3.40.50.300">
    <property type="entry name" value="P-loop containing nucleotide triphosphate hydrolases"/>
    <property type="match status" value="1"/>
</dbReference>
<organism evidence="6 7">
    <name type="scientific">Actinomadura adrarensis</name>
    <dbReference type="NCBI Taxonomy" id="1819600"/>
    <lineage>
        <taxon>Bacteria</taxon>
        <taxon>Bacillati</taxon>
        <taxon>Actinomycetota</taxon>
        <taxon>Actinomycetes</taxon>
        <taxon>Streptosporangiales</taxon>
        <taxon>Thermomonosporaceae</taxon>
        <taxon>Actinomadura</taxon>
    </lineage>
</organism>
<comment type="similarity">
    <text evidence="1">Belongs to the ABC transporter superfamily.</text>
</comment>
<dbReference type="PROSITE" id="PS50893">
    <property type="entry name" value="ABC_TRANSPORTER_2"/>
    <property type="match status" value="1"/>
</dbReference>
<dbReference type="InterPro" id="IPR003439">
    <property type="entry name" value="ABC_transporter-like_ATP-bd"/>
</dbReference>
<dbReference type="InterPro" id="IPR017871">
    <property type="entry name" value="ABC_transporter-like_CS"/>
</dbReference>
<evidence type="ECO:0000256" key="1">
    <source>
        <dbReference type="ARBA" id="ARBA00005417"/>
    </source>
</evidence>
<keyword evidence="7" id="KW-1185">Reference proteome</keyword>
<dbReference type="PANTHER" id="PTHR43335">
    <property type="entry name" value="ABC TRANSPORTER, ATP-BINDING PROTEIN"/>
    <property type="match status" value="1"/>
</dbReference>
<feature type="non-terminal residue" evidence="6">
    <location>
        <position position="218"/>
    </location>
</feature>
<dbReference type="SUPFAM" id="SSF52540">
    <property type="entry name" value="P-loop containing nucleoside triphosphate hydrolases"/>
    <property type="match status" value="1"/>
</dbReference>
<dbReference type="PANTHER" id="PTHR43335:SF2">
    <property type="entry name" value="ABC TRANSPORTER, ATP-BINDING PROTEIN"/>
    <property type="match status" value="1"/>
</dbReference>
<evidence type="ECO:0000256" key="4">
    <source>
        <dbReference type="ARBA" id="ARBA00022840"/>
    </source>
</evidence>
<dbReference type="InterPro" id="IPR003593">
    <property type="entry name" value="AAA+_ATPase"/>
</dbReference>
<accession>A0ABW3CBN1</accession>
<evidence type="ECO:0000256" key="2">
    <source>
        <dbReference type="ARBA" id="ARBA00022448"/>
    </source>
</evidence>
<dbReference type="GO" id="GO:0005524">
    <property type="term" value="F:ATP binding"/>
    <property type="evidence" value="ECO:0007669"/>
    <property type="project" value="UniProtKB-KW"/>
</dbReference>
<comment type="caution">
    <text evidence="6">The sequence shown here is derived from an EMBL/GenBank/DDBJ whole genome shotgun (WGS) entry which is preliminary data.</text>
</comment>
<feature type="domain" description="ABC transporter" evidence="5">
    <location>
        <begin position="1"/>
        <end position="218"/>
    </location>
</feature>
<dbReference type="PROSITE" id="PS00211">
    <property type="entry name" value="ABC_TRANSPORTER_1"/>
    <property type="match status" value="1"/>
</dbReference>
<sequence>MEFIDVSKVYKGGKRGVDGVSMRLEPGLTGLLGPNGAGKSSLMRIAATVTRPTSGKVLLDGADVVAGPDVLRRNLGYLPQDFGVYPHLSAREFLSYLAAVKGLPARAARTRITELLELLDLTGPGKRPLGKYSGGMLRRVGIAQALLTDPRILIVDEPTAGLDPEQRVAFRNHLSDLSGDRVVLLSTHIVSDIESVAGDIAIIAGGRLRLRGAPHDLL</sequence>
<dbReference type="SMART" id="SM00382">
    <property type="entry name" value="AAA"/>
    <property type="match status" value="1"/>
</dbReference>
<proteinExistence type="inferred from homology"/>
<evidence type="ECO:0000313" key="6">
    <source>
        <dbReference type="EMBL" id="MFD0851088.1"/>
    </source>
</evidence>
<protein>
    <submittedName>
        <fullName evidence="6">ATP-binding cassette domain-containing protein</fullName>
    </submittedName>
</protein>
<dbReference type="InterPro" id="IPR027417">
    <property type="entry name" value="P-loop_NTPase"/>
</dbReference>
<dbReference type="EMBL" id="JBHTIR010000249">
    <property type="protein sequence ID" value="MFD0851088.1"/>
    <property type="molecule type" value="Genomic_DNA"/>
</dbReference>
<reference evidence="7" key="1">
    <citation type="journal article" date="2019" name="Int. J. Syst. Evol. Microbiol.">
        <title>The Global Catalogue of Microorganisms (GCM) 10K type strain sequencing project: providing services to taxonomists for standard genome sequencing and annotation.</title>
        <authorList>
            <consortium name="The Broad Institute Genomics Platform"/>
            <consortium name="The Broad Institute Genome Sequencing Center for Infectious Disease"/>
            <person name="Wu L."/>
            <person name="Ma J."/>
        </authorList>
    </citation>
    <scope>NUCLEOTIDE SEQUENCE [LARGE SCALE GENOMIC DNA]</scope>
    <source>
        <strain evidence="7">JCM 31696</strain>
    </source>
</reference>
<keyword evidence="3" id="KW-0547">Nucleotide-binding</keyword>
<evidence type="ECO:0000259" key="5">
    <source>
        <dbReference type="PROSITE" id="PS50893"/>
    </source>
</evidence>
<dbReference type="Pfam" id="PF00005">
    <property type="entry name" value="ABC_tran"/>
    <property type="match status" value="1"/>
</dbReference>
<dbReference type="Proteomes" id="UP001597083">
    <property type="component" value="Unassembled WGS sequence"/>
</dbReference>
<evidence type="ECO:0000313" key="7">
    <source>
        <dbReference type="Proteomes" id="UP001597083"/>
    </source>
</evidence>
<name>A0ABW3CBN1_9ACTN</name>
<gene>
    <name evidence="6" type="ORF">ACFQ07_02560</name>
</gene>
<keyword evidence="4 6" id="KW-0067">ATP-binding</keyword>